<dbReference type="RefSeq" id="WP_023922959.1">
    <property type="nucleotide sequence ID" value="NZ_KI669410.1"/>
</dbReference>
<accession>V8BPY5</accession>
<dbReference type="STRING" id="1073376.HMPREF1202_02412"/>
<organism evidence="2 3">
    <name type="scientific">[Ruminococcus] lactaris CC59_002D</name>
    <dbReference type="NCBI Taxonomy" id="1073376"/>
    <lineage>
        <taxon>Bacteria</taxon>
        <taxon>Bacillati</taxon>
        <taxon>Bacillota</taxon>
        <taxon>Clostridia</taxon>
        <taxon>Lachnospirales</taxon>
        <taxon>Lachnospiraceae</taxon>
        <taxon>Mediterraneibacter</taxon>
    </lineage>
</organism>
<keyword evidence="1" id="KW-1133">Transmembrane helix</keyword>
<sequence>MEKLLTNYSPTDIIMYTVILCLAVKGVVSFIDWACDRARKVYDKDHDEREELDSIKEDVSELKDAKADTKECIDKINESIAMLIESDKEDIKSYVTERHHHFVYEQGWIDDYSLECLERKFVIYRHEHGNSFVEGLLDEIRALPKQPPEQYRHKFDGTATYVRNAKAKTKH</sequence>
<dbReference type="OrthoDB" id="9873650at2"/>
<keyword evidence="1" id="KW-0472">Membrane</keyword>
<name>V8BPY5_9FIRM</name>
<protein>
    <submittedName>
        <fullName evidence="2">Uncharacterized protein</fullName>
    </submittedName>
</protein>
<dbReference type="Proteomes" id="UP000018683">
    <property type="component" value="Unassembled WGS sequence"/>
</dbReference>
<feature type="transmembrane region" description="Helical" evidence="1">
    <location>
        <begin position="13"/>
        <end position="35"/>
    </location>
</feature>
<evidence type="ECO:0000313" key="3">
    <source>
        <dbReference type="Proteomes" id="UP000018683"/>
    </source>
</evidence>
<evidence type="ECO:0000256" key="1">
    <source>
        <dbReference type="SAM" id="Phobius"/>
    </source>
</evidence>
<keyword evidence="1" id="KW-0812">Transmembrane</keyword>
<dbReference type="AlphaFoldDB" id="V8BPY5"/>
<evidence type="ECO:0000313" key="2">
    <source>
        <dbReference type="EMBL" id="ETD17174.1"/>
    </source>
</evidence>
<comment type="caution">
    <text evidence="2">The sequence shown here is derived from an EMBL/GenBank/DDBJ whole genome shotgun (WGS) entry which is preliminary data.</text>
</comment>
<reference evidence="2 3" key="1">
    <citation type="submission" date="2013-10" db="EMBL/GenBank/DDBJ databases">
        <title>The Genome Sequence of Ruminococcus lactaris CC59_002D.</title>
        <authorList>
            <consortium name="The Broad Institute Genomics Platform"/>
            <person name="Earl A."/>
            <person name="Allen-Vercoe E."/>
            <person name="Daigneault M."/>
            <person name="Young S.K."/>
            <person name="Zeng Q."/>
            <person name="Gargeya S."/>
            <person name="Fitzgerald M."/>
            <person name="Abouelleil A."/>
            <person name="Alvarado L."/>
            <person name="Chapman S.B."/>
            <person name="Gainer-Dewar J."/>
            <person name="Goldberg J."/>
            <person name="Griggs A."/>
            <person name="Gujja S."/>
            <person name="Hansen M."/>
            <person name="Howarth C."/>
            <person name="Imamovic A."/>
            <person name="Ireland A."/>
            <person name="Larimer J."/>
            <person name="McCowan C."/>
            <person name="Murphy C."/>
            <person name="Pearson M."/>
            <person name="Poon T.W."/>
            <person name="Priest M."/>
            <person name="Roberts A."/>
            <person name="Saif S."/>
            <person name="Shea T."/>
            <person name="Sykes S."/>
            <person name="Wortman J."/>
            <person name="Nusbaum C."/>
            <person name="Birren B."/>
        </authorList>
    </citation>
    <scope>NUCLEOTIDE SEQUENCE [LARGE SCALE GENOMIC DNA]</scope>
    <source>
        <strain evidence="2 3">CC59_002D</strain>
    </source>
</reference>
<dbReference type="HOGENOM" id="CLU_1561761_0_0_9"/>
<gene>
    <name evidence="2" type="ORF">HMPREF1202_02412</name>
</gene>
<dbReference type="EMBL" id="AZJE01000033">
    <property type="protein sequence ID" value="ETD17174.1"/>
    <property type="molecule type" value="Genomic_DNA"/>
</dbReference>
<dbReference type="PATRIC" id="fig|1073376.3.peg.2478"/>
<proteinExistence type="predicted"/>